<keyword evidence="2" id="KW-0808">Transferase</keyword>
<evidence type="ECO:0000313" key="3">
    <source>
        <dbReference type="Proteomes" id="UP000291101"/>
    </source>
</evidence>
<dbReference type="Proteomes" id="UP000291101">
    <property type="component" value="Unassembled WGS sequence"/>
</dbReference>
<dbReference type="SUPFAM" id="SSF53335">
    <property type="entry name" value="S-adenosyl-L-methionine-dependent methyltransferases"/>
    <property type="match status" value="1"/>
</dbReference>
<proteinExistence type="predicted"/>
<evidence type="ECO:0000313" key="2">
    <source>
        <dbReference type="EMBL" id="RYC05829.1"/>
    </source>
</evidence>
<keyword evidence="2" id="KW-0489">Methyltransferase</keyword>
<dbReference type="Pfam" id="PF05050">
    <property type="entry name" value="Methyltransf_21"/>
    <property type="match status" value="1"/>
</dbReference>
<dbReference type="PANTHER" id="PTHR34203">
    <property type="entry name" value="METHYLTRANSFERASE, FKBM FAMILY PROTEIN"/>
    <property type="match status" value="1"/>
</dbReference>
<dbReference type="InterPro" id="IPR052514">
    <property type="entry name" value="SAM-dependent_MTase"/>
</dbReference>
<sequence length="308" mass="34553">MGGSRTGCWMASMVTPRARRAISIRTVDITESNRSARRTGAAVWSGALRHGTRHAYGIAKTMLDSTRHRRLVTTRWVASENRWHYRWPEGRVADGGRWKDAQGWATRGTYYGMDDLLFSRYRPRAGDVVFDVGAGDGGETLYLASMVGASGRVVSVEAAPTPFGRLHELVRRNAWPQVTPLHIALTSTPGSVTISDDPERWVAGNIFEAEGSVEVEGRTFDDVCESLGIEYVDWVKMNIEGAEKDALRGMERMAPHIRHFTISCHDFLGTEWGRSKDEVLAWLEGHGFNAEMRGEGDFVQQLYVYAWR</sequence>
<reference evidence="2 3" key="1">
    <citation type="submission" date="2019-01" db="EMBL/GenBank/DDBJ databases">
        <title>Novel species of Nocardioides.</title>
        <authorList>
            <person name="Liu Q."/>
            <person name="X Y.-H."/>
        </authorList>
    </citation>
    <scope>NUCLEOTIDE SEQUENCE [LARGE SCALE GENOMIC DNA]</scope>
    <source>
        <strain evidence="2 3">HLT2-9</strain>
    </source>
</reference>
<dbReference type="AlphaFoldDB" id="A0A4Q2SP02"/>
<gene>
    <name evidence="2" type="ORF">EUA94_17345</name>
</gene>
<feature type="domain" description="Methyltransferase FkbM" evidence="1">
    <location>
        <begin position="131"/>
        <end position="288"/>
    </location>
</feature>
<dbReference type="GO" id="GO:0008168">
    <property type="term" value="F:methyltransferase activity"/>
    <property type="evidence" value="ECO:0007669"/>
    <property type="project" value="UniProtKB-KW"/>
</dbReference>
<dbReference type="PANTHER" id="PTHR34203:SF15">
    <property type="entry name" value="SLL1173 PROTEIN"/>
    <property type="match status" value="1"/>
</dbReference>
<dbReference type="OrthoDB" id="424472at2"/>
<organism evidence="2 3">
    <name type="scientific">Nocardioides zhouii</name>
    <dbReference type="NCBI Taxonomy" id="1168729"/>
    <lineage>
        <taxon>Bacteria</taxon>
        <taxon>Bacillati</taxon>
        <taxon>Actinomycetota</taxon>
        <taxon>Actinomycetes</taxon>
        <taxon>Propionibacteriales</taxon>
        <taxon>Nocardioidaceae</taxon>
        <taxon>Nocardioides</taxon>
    </lineage>
</organism>
<dbReference type="InterPro" id="IPR006342">
    <property type="entry name" value="FkbM_mtfrase"/>
</dbReference>
<dbReference type="GO" id="GO:0032259">
    <property type="term" value="P:methylation"/>
    <property type="evidence" value="ECO:0007669"/>
    <property type="project" value="UniProtKB-KW"/>
</dbReference>
<name>A0A4Q2SP02_9ACTN</name>
<comment type="caution">
    <text evidence="2">The sequence shown here is derived from an EMBL/GenBank/DDBJ whole genome shotgun (WGS) entry which is preliminary data.</text>
</comment>
<protein>
    <submittedName>
        <fullName evidence="2">FkbM family methyltransferase</fullName>
    </submittedName>
</protein>
<evidence type="ECO:0000259" key="1">
    <source>
        <dbReference type="Pfam" id="PF05050"/>
    </source>
</evidence>
<accession>A0A4Q2SP02</accession>
<dbReference type="EMBL" id="SDWV01000020">
    <property type="protein sequence ID" value="RYC05829.1"/>
    <property type="molecule type" value="Genomic_DNA"/>
</dbReference>
<dbReference type="NCBIfam" id="TIGR01444">
    <property type="entry name" value="fkbM_fam"/>
    <property type="match status" value="1"/>
</dbReference>
<dbReference type="InterPro" id="IPR029063">
    <property type="entry name" value="SAM-dependent_MTases_sf"/>
</dbReference>
<keyword evidence="3" id="KW-1185">Reference proteome</keyword>
<dbReference type="Gene3D" id="3.40.50.150">
    <property type="entry name" value="Vaccinia Virus protein VP39"/>
    <property type="match status" value="1"/>
</dbReference>